<organism evidence="7 8">
    <name type="scientific">Bursaphelenchus okinawaensis</name>
    <dbReference type="NCBI Taxonomy" id="465554"/>
    <lineage>
        <taxon>Eukaryota</taxon>
        <taxon>Metazoa</taxon>
        <taxon>Ecdysozoa</taxon>
        <taxon>Nematoda</taxon>
        <taxon>Chromadorea</taxon>
        <taxon>Rhabditida</taxon>
        <taxon>Tylenchina</taxon>
        <taxon>Tylenchomorpha</taxon>
        <taxon>Aphelenchoidea</taxon>
        <taxon>Aphelenchoididae</taxon>
        <taxon>Bursaphelenchus</taxon>
    </lineage>
</organism>
<reference evidence="7" key="1">
    <citation type="submission" date="2020-09" db="EMBL/GenBank/DDBJ databases">
        <authorList>
            <person name="Kikuchi T."/>
        </authorList>
    </citation>
    <scope>NUCLEOTIDE SEQUENCE</scope>
    <source>
        <strain evidence="7">SH1</strain>
    </source>
</reference>
<evidence type="ECO:0000256" key="3">
    <source>
        <dbReference type="ARBA" id="ARBA00022692"/>
    </source>
</evidence>
<evidence type="ECO:0000256" key="1">
    <source>
        <dbReference type="ARBA" id="ARBA00004141"/>
    </source>
</evidence>
<keyword evidence="4 6" id="KW-1133">Transmembrane helix</keyword>
<dbReference type="Pfam" id="PF09775">
    <property type="entry name" value="Keratin_assoc"/>
    <property type="match status" value="1"/>
</dbReference>
<dbReference type="EMBL" id="CAJFCW020000001">
    <property type="protein sequence ID" value="CAG9085763.1"/>
    <property type="molecule type" value="Genomic_DNA"/>
</dbReference>
<dbReference type="PANTHER" id="PTHR32001:SF1">
    <property type="entry name" value="KERATINOCYTE-ASSOCIATED PROTEIN 2"/>
    <property type="match status" value="1"/>
</dbReference>
<dbReference type="GO" id="GO:0016020">
    <property type="term" value="C:membrane"/>
    <property type="evidence" value="ECO:0007669"/>
    <property type="project" value="UniProtKB-SubCell"/>
</dbReference>
<dbReference type="EMBL" id="CAJFDH010000001">
    <property type="protein sequence ID" value="CAD5207469.1"/>
    <property type="molecule type" value="Genomic_DNA"/>
</dbReference>
<dbReference type="AlphaFoldDB" id="A0A811JVK6"/>
<dbReference type="OrthoDB" id="1111004at2759"/>
<evidence type="ECO:0000256" key="6">
    <source>
        <dbReference type="SAM" id="Phobius"/>
    </source>
</evidence>
<comment type="subcellular location">
    <subcellularLocation>
        <location evidence="1">Membrane</location>
        <topology evidence="1">Multi-pass membrane protein</topology>
    </subcellularLocation>
</comment>
<gene>
    <name evidence="7" type="ORF">BOKJ2_LOCUS2153</name>
</gene>
<dbReference type="PANTHER" id="PTHR32001">
    <property type="entry name" value="KERATINOCYTE-ASSOCIATED PROTEIN 2"/>
    <property type="match status" value="1"/>
</dbReference>
<keyword evidence="8" id="KW-1185">Reference proteome</keyword>
<dbReference type="Proteomes" id="UP000783686">
    <property type="component" value="Unassembled WGS sequence"/>
</dbReference>
<feature type="transmembrane region" description="Helical" evidence="6">
    <location>
        <begin position="37"/>
        <end position="54"/>
    </location>
</feature>
<feature type="transmembrane region" description="Helical" evidence="6">
    <location>
        <begin position="66"/>
        <end position="84"/>
    </location>
</feature>
<evidence type="ECO:0000256" key="5">
    <source>
        <dbReference type="ARBA" id="ARBA00023136"/>
    </source>
</evidence>
<evidence type="ECO:0008006" key="9">
    <source>
        <dbReference type="Google" id="ProtNLM"/>
    </source>
</evidence>
<feature type="transmembrane region" description="Helical" evidence="6">
    <location>
        <begin position="90"/>
        <end position="109"/>
    </location>
</feature>
<evidence type="ECO:0000313" key="7">
    <source>
        <dbReference type="EMBL" id="CAD5207469.1"/>
    </source>
</evidence>
<comment type="similarity">
    <text evidence="2">Belongs to the KRTCAP2 family.</text>
</comment>
<keyword evidence="5 6" id="KW-0472">Membrane</keyword>
<dbReference type="Proteomes" id="UP000614601">
    <property type="component" value="Unassembled WGS sequence"/>
</dbReference>
<name>A0A811JVK6_9BILA</name>
<comment type="caution">
    <text evidence="7">The sequence shown here is derived from an EMBL/GenBank/DDBJ whole genome shotgun (WGS) entry which is preliminary data.</text>
</comment>
<evidence type="ECO:0000256" key="4">
    <source>
        <dbReference type="ARBA" id="ARBA00022989"/>
    </source>
</evidence>
<dbReference type="InterPro" id="IPR018614">
    <property type="entry name" value="KRTCAP2"/>
</dbReference>
<sequence length="127" mass="13024">MPDHPKSALLSLVGVAGVAVASQLVKGVLSQSQQGTLIGGAIGALFYLFSLTFISNTKLTLQGSNASSGLADLALGIVLGAGLASTIHRVSVTVSILFSIVITVFLTGLSQNYYHTVQAAPVVKKKK</sequence>
<evidence type="ECO:0000256" key="2">
    <source>
        <dbReference type="ARBA" id="ARBA00007279"/>
    </source>
</evidence>
<proteinExistence type="inferred from homology"/>
<accession>A0A811JVK6</accession>
<protein>
    <recommendedName>
        <fullName evidence="9">Dolichyl-diphosphooligosaccharide--protein glycosyltransferase subunit KCP2</fullName>
    </recommendedName>
</protein>
<keyword evidence="3 6" id="KW-0812">Transmembrane</keyword>
<evidence type="ECO:0000313" key="8">
    <source>
        <dbReference type="Proteomes" id="UP000614601"/>
    </source>
</evidence>